<protein>
    <submittedName>
        <fullName evidence="2">Uncharacterized protein</fullName>
    </submittedName>
</protein>
<evidence type="ECO:0000256" key="1">
    <source>
        <dbReference type="SAM" id="MobiDB-lite"/>
    </source>
</evidence>
<feature type="region of interest" description="Disordered" evidence="1">
    <location>
        <begin position="1922"/>
        <end position="1941"/>
    </location>
</feature>
<organism evidence="2 3">
    <name type="scientific">Trichuris trichiura</name>
    <name type="common">Whipworm</name>
    <name type="synonym">Trichocephalus trichiurus</name>
    <dbReference type="NCBI Taxonomy" id="36087"/>
    <lineage>
        <taxon>Eukaryota</taxon>
        <taxon>Metazoa</taxon>
        <taxon>Ecdysozoa</taxon>
        <taxon>Nematoda</taxon>
        <taxon>Enoplea</taxon>
        <taxon>Dorylaimia</taxon>
        <taxon>Trichinellida</taxon>
        <taxon>Trichuridae</taxon>
        <taxon>Trichuris</taxon>
    </lineage>
</organism>
<reference evidence="2" key="2">
    <citation type="submission" date="2014-03" db="EMBL/GenBank/DDBJ databases">
        <title>The whipworm genome and dual-species transcriptomics of an intimate host-pathogen interaction.</title>
        <authorList>
            <person name="Foth B.J."/>
            <person name="Tsai I.J."/>
            <person name="Reid A.J."/>
            <person name="Bancroft A.J."/>
            <person name="Nichol S."/>
            <person name="Tracey A."/>
            <person name="Holroyd N."/>
            <person name="Cotton J.A."/>
            <person name="Stanley E.J."/>
            <person name="Zarowiecki M."/>
            <person name="Liu J.Z."/>
            <person name="Huckvale T."/>
            <person name="Cooper P.J."/>
            <person name="Grencis R.K."/>
            <person name="Berriman M."/>
        </authorList>
    </citation>
    <scope>NUCLEOTIDE SEQUENCE [LARGE SCALE GENOMIC DNA]</scope>
</reference>
<evidence type="ECO:0000313" key="2">
    <source>
        <dbReference type="EMBL" id="CDW59219.1"/>
    </source>
</evidence>
<dbReference type="OrthoDB" id="10460451at2759"/>
<feature type="region of interest" description="Disordered" evidence="1">
    <location>
        <begin position="2400"/>
        <end position="2419"/>
    </location>
</feature>
<dbReference type="Proteomes" id="UP000030665">
    <property type="component" value="Unassembled WGS sequence"/>
</dbReference>
<evidence type="ECO:0000313" key="3">
    <source>
        <dbReference type="Proteomes" id="UP000030665"/>
    </source>
</evidence>
<feature type="non-terminal residue" evidence="2">
    <location>
        <position position="1"/>
    </location>
</feature>
<feature type="region of interest" description="Disordered" evidence="1">
    <location>
        <begin position="1040"/>
        <end position="1061"/>
    </location>
</feature>
<sequence length="2915" mass="326375">PSFPTPSEPTEVETVEITKITTSIKRLITSQRITVNEQPARFHKLVTYRRTESGIEVVFIVRDPRADNTDGTFPGVDPSGSLITSTFTKKLICKGILSLVPGVKDTIKCEEAKDDSEQIDPWKPPTPGSDSVTDPTIVSSEEVTISVQKVMFHETMTINGYYVRLAMESIYSSRCPVAEGVSLVVCKGFLPPTTGGKHTIICSGGDKLTQLPEDSPFIPGESVVSDASNKTHVFELLKKVIYFDRTHLRGYYPRLVSLSGFERAGYQDLQVQFSIAASNCSSLHHVSLEQLYSDICPVNECCSWLTCTGTLPLANACPPGTPPSECSLINYPYERYNGPMLIEFIKNETYNKGTLFNEWLTKITRLDTARRSGAAIKVSFYAAPTECRTAMKPSLKDLYSMQCPLQHEKKWKRCTGIFSMERSRSSVSCGPLVAAEKEDSEVTASVKDEESTLVLMDNVAVKHAEAMRVDEVVKDHIFHSSFFVEGWHVRLIKLEESRRTPMGLFVKFTLAPSLCEQNLTISKEQLYSSSCPIIQDEEQMLCSGIILNRTAGDYRITCRIVMRTKLYEKSISTVIINLEQLYSHFCPVDTNAFTVSCNGTLELNKDGRHEIQCAEEFMTSPAIIVGLVEETEETTITTSIRQMIITEGVKVNGHIAHFDKLIKRKTTETGIEVEFTVTDESYSDPDMDPSESTFETVISESSTHVTYTKKIQCKGILSLVPGVKDIVKCEGQDGDDGQIDPSSPSTETIKYSKLVRKIERLVFFEKMTANGYHVRVNQLTKYEKVDTGIDIAFTIISTRCETKVKVTIDQLYSDMCAPQSFSDPIECKGIMPFQQIFVHHIKCFLPDGTEVPLGPSTSDTIDFEVVETTELTEITTRIKEMMINKKMSIRGHHALLDKLITHKTVDSGIAVEFTITETICDIDDELTEKQLYDPSCVMHVHAKKLICKGIIYNIPGLKDNVQCSERDDVEEFDPSKPATPGVDPTTLRPEEILIAIKKLMFFNAMTINKHHVHVETVTKVEKVTSGAFVEFSIAQTTCSERLTKEPSRPTTPSKEDDEQHSDRYQILRRIRLLAFSEKFSIKGSYARVDSLTKMATIDAGAMVEFSITASACSIRLTITFEQLYSSVCSPQHPSIRQICKGILPSNAHTRHTIKCTDPRGDEESLRPAEQHYLKLIACDCEDAGLHDKPTIPKPGESTPPQKEQDIQITKSIKRLITTQKITIEGKLAAFEKLISHRKTETGIEVEFIVADPNCVGTTEGSSGHKKCTHVKKLRCKGVLSLLPGVKDSVECEEVDDKTEQIDPSLPSTPGSVHTDLTTTDGIIQSVKVLIFIEAMTIKGRHARVEKLIKFEKVTTGVQVEFSIYQTICDGKQKVDPSKPADTNVRIIEYSKVIRKVERLVFMEQMTIGDYYVHVDHLVKYEKVTNGIEIIFTIRQTSCTTKMAVTIDELYSSMCTPESLSDPVVCRGILPFELIFAHEIKCSFPDGTEKPLKPQDPGRDDTEIHETADVAKITTRIKRIMITKKLSVNGQHAHFHSLISHTKVETGIEVEFTVTETSCDTNVELSVEQLYGLSCIQHGYGKMLICKGIISNDPRVKDNIQCSEQDDVDEFDPSHPVTPGTVITIDPRFTESEKIEISIKKLMFAETMTINKHHVRVQKLVRFEKVSSGVHVEFTIVETVCNGKLSIPLENIYSSLCRRKDTVEVVICKGIIPYSIAVKHTVRCSRGDKLTTERVPSPDDQDATDTTEYTKIVRKVERLVFIEKMTINDHYVRVDKLSKYEQTATGVDIEFTIKQTTCTSHVRLLRPQAPGRADLEIIESAELTKITKQIKRMMITKKLAIDEHHARLDTLITHKTVENGIEVEFTITETSCNSNVELTVEQLYDPSCVRPGYGKKLICKGIIFHIVGLEDNVQCFEKDDVDKFDPSQPTKPGRDDVTDPTVPTSEEIVISIKKLMFFEAMTINGYHVRVPLATIYSHHCLEVQTVSVIVCKGLLPLQPNVPHTIRCTDGDKLTERTEPTKPTPGETTTTETVEEIKIITSIKRLIVTQRITVDGSQARFETLISHKKTQTGIQVVFIVTDPNCSKNPGALFDITVSETCTRLGYTKKLVCRGILSLLPGQKDSVKCEDPKDYIQQIDPSQPIRPEDKHTNSITNEIITISVKEILFVETMTIKGRHARVEKLIKYQKVPTGVQVEFSIFETICEGTSKDHPSDPSTRDDTTTDIHTLQHSVVLRKLERLVFIEKMTINGNYVRVVKLTKYERATSGIDVFFTIKQTTCSSQLAPLSTKPTDVGIFETAEVSEITTQIKRMILTKRLTVDGQYARLDTLITHRKVTNGIEVEFTITDTSCNGKLELTVDQVYSHSCSRQTYTKKLVCKAIISLINREYGDVKCSEQDDIEQIDPSKPSNPGEDDITEPSQTVSSEKITISIKELIFSETTTINGHHVRVEKLINYKKVTTGVHVEFTIAETKCSTKLKISLELLYSEHCKNVHGIAVVCEGLLPFRPGIAHTIKCPGVDERTDVEPLKPTTPDGEDTTDKTPVNKEEITLYIKKIMLSEIMTIRGHHVHVEKLIRAQKVTSGVFVEFTILETTCSGRLKKYNPEPSIPSDGDSAQPANKPEIMSKLRLLTFMEKFSIRGHYVRVESLSSAHKVPGGTQVVFTVTATVCTIRIQTSVVDPSRVKKLICKGILSLIPGVKDSIKCEELKETDEEYHKPSFPTPSEPTEAETVEITKISTSIKRLIKSERITVNGQPARFDKLVTHKRTETGIEVVFVVTDPRADNTDRTPSVWDPSVSTFTKKLICKGILSLVPGVKDTIKCEEAKDGDGQYPDPSFPTPSQPTEAEIIEIKKITTSIKRLIKSQRITVNGQPASFDKLVTHKRTESGIEVVFVVTDPRADAVRLGSFRINFHEETYL</sequence>
<feature type="region of interest" description="Disordered" evidence="1">
    <location>
        <begin position="112"/>
        <end position="135"/>
    </location>
</feature>
<feature type="region of interest" description="Disordered" evidence="1">
    <location>
        <begin position="2519"/>
        <end position="2540"/>
    </location>
</feature>
<accession>A0A077ZHD5</accession>
<reference evidence="2" key="1">
    <citation type="submission" date="2014-01" db="EMBL/GenBank/DDBJ databases">
        <authorList>
            <person name="Aslett M."/>
        </authorList>
    </citation>
    <scope>NUCLEOTIDE SEQUENCE</scope>
</reference>
<keyword evidence="3" id="KW-1185">Reference proteome</keyword>
<gene>
    <name evidence="2" type="ORF">TTRE_0000754901</name>
</gene>
<proteinExistence type="predicted"/>
<name>A0A077ZHD5_TRITR</name>
<dbReference type="EMBL" id="HG806530">
    <property type="protein sequence ID" value="CDW59219.1"/>
    <property type="molecule type" value="Genomic_DNA"/>
</dbReference>